<dbReference type="PANTHER" id="PTHR46584:SF1">
    <property type="entry name" value="HMG DOMAIN-CONTAINING PROTEIN 4"/>
    <property type="match status" value="1"/>
</dbReference>
<dbReference type="AlphaFoldDB" id="A0A6A5FQZ6"/>
<protein>
    <recommendedName>
        <fullName evidence="3">HMG box domain-containing protein</fullName>
    </recommendedName>
</protein>
<evidence type="ECO:0000313" key="1">
    <source>
        <dbReference type="EMBL" id="KAF1395103.1"/>
    </source>
</evidence>
<name>A0A6A5FQZ6_PERFL</name>
<proteinExistence type="predicted"/>
<dbReference type="Proteomes" id="UP000465112">
    <property type="component" value="Chromosome 1"/>
</dbReference>
<dbReference type="EMBL" id="VHII01000001">
    <property type="protein sequence ID" value="KAF1395103.1"/>
    <property type="molecule type" value="Genomic_DNA"/>
</dbReference>
<dbReference type="InterPro" id="IPR042477">
    <property type="entry name" value="HMGXB4"/>
</dbReference>
<gene>
    <name evidence="1" type="ORF">PFLUV_G00008080</name>
</gene>
<sequence>MRTCFCSASCRLKRTLSAEQTVPSVLCIISLRHNNKAPRTAIVAIGFYISNTSAVPNQQMDGEAGPVCGGSQREKKRSCKDLMMDVEELEEADLDFEECSTNKLYKEPEGLLIKKRKHSGNSEAEPELYGAESSGFLPAYPVCVSRDRWEEREEEEDIQDKLLHSCCTVEGSIDQASPSSMLGYWVYPANQHSMADCPITRTITPLATPVTHRPCPFIPVPSSVTDIASTVCSVVNPMMSSPMTDTCSPISSMCSPTSSAWDTLRSTSTSPGYADQDPVSAAAHLHLLGESLSLIGHHLQETNKMVSMSSSLSLLLDSLLCALAPLICLTAQIPELRSCTQHTLASTLGNIAYVMPGL</sequence>
<evidence type="ECO:0000313" key="2">
    <source>
        <dbReference type="Proteomes" id="UP000465112"/>
    </source>
</evidence>
<keyword evidence="2" id="KW-1185">Reference proteome</keyword>
<dbReference type="PANTHER" id="PTHR46584">
    <property type="entry name" value="HMG DOMAIN-CONTAINING PROTEIN 4"/>
    <property type="match status" value="1"/>
</dbReference>
<evidence type="ECO:0008006" key="3">
    <source>
        <dbReference type="Google" id="ProtNLM"/>
    </source>
</evidence>
<comment type="caution">
    <text evidence="1">The sequence shown here is derived from an EMBL/GenBank/DDBJ whole genome shotgun (WGS) entry which is preliminary data.</text>
</comment>
<organism evidence="1 2">
    <name type="scientific">Perca fluviatilis</name>
    <name type="common">European perch</name>
    <dbReference type="NCBI Taxonomy" id="8168"/>
    <lineage>
        <taxon>Eukaryota</taxon>
        <taxon>Metazoa</taxon>
        <taxon>Chordata</taxon>
        <taxon>Craniata</taxon>
        <taxon>Vertebrata</taxon>
        <taxon>Euteleostomi</taxon>
        <taxon>Actinopterygii</taxon>
        <taxon>Neopterygii</taxon>
        <taxon>Teleostei</taxon>
        <taxon>Neoteleostei</taxon>
        <taxon>Acanthomorphata</taxon>
        <taxon>Eupercaria</taxon>
        <taxon>Perciformes</taxon>
        <taxon>Percoidei</taxon>
        <taxon>Percidae</taxon>
        <taxon>Percinae</taxon>
        <taxon>Perca</taxon>
    </lineage>
</organism>
<reference evidence="1 2" key="1">
    <citation type="submission" date="2019-06" db="EMBL/GenBank/DDBJ databases">
        <title>A chromosome-scale genome assembly of the European perch, Perca fluviatilis.</title>
        <authorList>
            <person name="Roques C."/>
            <person name="Zahm M."/>
            <person name="Cabau C."/>
            <person name="Klopp C."/>
            <person name="Bouchez O."/>
            <person name="Donnadieu C."/>
            <person name="Kuhl H."/>
            <person name="Gislard M."/>
            <person name="Guendouz S."/>
            <person name="Journot L."/>
            <person name="Haffray P."/>
            <person name="Bestin A."/>
            <person name="Morvezen R."/>
            <person name="Feron R."/>
            <person name="Wen M."/>
            <person name="Jouanno E."/>
            <person name="Herpin A."/>
            <person name="Schartl M."/>
            <person name="Postlethwait J."/>
            <person name="Schaerlinger B."/>
            <person name="Chardard D."/>
            <person name="Lecocq T."/>
            <person name="Poncet C."/>
            <person name="Jaffrelo L."/>
            <person name="Lampietro C."/>
            <person name="Guiguen Y."/>
        </authorList>
    </citation>
    <scope>NUCLEOTIDE SEQUENCE [LARGE SCALE GENOMIC DNA]</scope>
    <source>
        <tissue evidence="1">Blood</tissue>
    </source>
</reference>
<accession>A0A6A5FQZ6</accession>